<dbReference type="EMBL" id="DXFH01000002">
    <property type="protein sequence ID" value="HIX35129.1"/>
    <property type="molecule type" value="Genomic_DNA"/>
</dbReference>
<accession>A0A9D1VH53</accession>
<evidence type="ECO:0000313" key="2">
    <source>
        <dbReference type="Proteomes" id="UP000824231"/>
    </source>
</evidence>
<sequence>MTEEKVTTNTSSKVLALSNSIKEGLTVGEKYVALLNQLASTEQSSDLLDAMKQLDAIDLTNAFVKFPQHYETADYYLLFMYRLLQLNQVEGVSLHENEDHSLALQLANFGDKITFKFELDDKQGGAFFTEQENHEPLFYLNLEKTALRFSNRALVNFFIVREIDHYSDLDLAAAIKPLISFAHILKDQLKFQIDLGILETANDFLARLSQPELDLQVIDKLFVETADSDYRLLNLPHNNGASLQLDREVHIELGFDPDDYSRQWAFRVVDNDEEVSFFDVLLHYKMIRDWYLDNREALAVRSDPLIFAE</sequence>
<dbReference type="AlphaFoldDB" id="A0A9D1VH53"/>
<name>A0A9D1VH53_9LACO</name>
<reference evidence="1" key="1">
    <citation type="journal article" date="2021" name="PeerJ">
        <title>Extensive microbial diversity within the chicken gut microbiome revealed by metagenomics and culture.</title>
        <authorList>
            <person name="Gilroy R."/>
            <person name="Ravi A."/>
            <person name="Getino M."/>
            <person name="Pursley I."/>
            <person name="Horton D.L."/>
            <person name="Alikhan N.F."/>
            <person name="Baker D."/>
            <person name="Gharbi K."/>
            <person name="Hall N."/>
            <person name="Watson M."/>
            <person name="Adriaenssens E.M."/>
            <person name="Foster-Nyarko E."/>
            <person name="Jarju S."/>
            <person name="Secka A."/>
            <person name="Antonio M."/>
            <person name="Oren A."/>
            <person name="Chaudhuri R.R."/>
            <person name="La Ragione R."/>
            <person name="Hildebrand F."/>
            <person name="Pallen M.J."/>
        </authorList>
    </citation>
    <scope>NUCLEOTIDE SEQUENCE</scope>
    <source>
        <strain evidence="1">ChiSxjej3B15-572</strain>
    </source>
</reference>
<evidence type="ECO:0000313" key="1">
    <source>
        <dbReference type="EMBL" id="HIX35129.1"/>
    </source>
</evidence>
<gene>
    <name evidence="1" type="ORF">H9856_01760</name>
</gene>
<dbReference type="Proteomes" id="UP000824231">
    <property type="component" value="Unassembled WGS sequence"/>
</dbReference>
<protein>
    <submittedName>
        <fullName evidence="1">Uncharacterized protein</fullName>
    </submittedName>
</protein>
<organism evidence="1 2">
    <name type="scientific">Candidatus Limosilactobacillus merdigallinarum</name>
    <dbReference type="NCBI Taxonomy" id="2838652"/>
    <lineage>
        <taxon>Bacteria</taxon>
        <taxon>Bacillati</taxon>
        <taxon>Bacillota</taxon>
        <taxon>Bacilli</taxon>
        <taxon>Lactobacillales</taxon>
        <taxon>Lactobacillaceae</taxon>
        <taxon>Limosilactobacillus</taxon>
    </lineage>
</organism>
<comment type="caution">
    <text evidence="1">The sequence shown here is derived from an EMBL/GenBank/DDBJ whole genome shotgun (WGS) entry which is preliminary data.</text>
</comment>
<proteinExistence type="predicted"/>
<reference evidence="1" key="2">
    <citation type="submission" date="2021-04" db="EMBL/GenBank/DDBJ databases">
        <authorList>
            <person name="Gilroy R."/>
        </authorList>
    </citation>
    <scope>NUCLEOTIDE SEQUENCE</scope>
    <source>
        <strain evidence="1">ChiSxjej3B15-572</strain>
    </source>
</reference>